<comment type="caution">
    <text evidence="1">The sequence shown here is derived from an EMBL/GenBank/DDBJ whole genome shotgun (WGS) entry which is preliminary data.</text>
</comment>
<reference evidence="1 2" key="2">
    <citation type="journal article" date="2022" name="Mol. Ecol. Resour.">
        <title>The genomes of chicory, endive, great burdock and yacon provide insights into Asteraceae paleo-polyploidization history and plant inulin production.</title>
        <authorList>
            <person name="Fan W."/>
            <person name="Wang S."/>
            <person name="Wang H."/>
            <person name="Wang A."/>
            <person name="Jiang F."/>
            <person name="Liu H."/>
            <person name="Zhao H."/>
            <person name="Xu D."/>
            <person name="Zhang Y."/>
        </authorList>
    </citation>
    <scope>NUCLEOTIDE SEQUENCE [LARGE SCALE GENOMIC DNA]</scope>
    <source>
        <strain evidence="2">cv. Niubang</strain>
    </source>
</reference>
<protein>
    <submittedName>
        <fullName evidence="1">Uncharacterized protein</fullName>
    </submittedName>
</protein>
<organism evidence="1 2">
    <name type="scientific">Arctium lappa</name>
    <name type="common">Greater burdock</name>
    <name type="synonym">Lappa major</name>
    <dbReference type="NCBI Taxonomy" id="4217"/>
    <lineage>
        <taxon>Eukaryota</taxon>
        <taxon>Viridiplantae</taxon>
        <taxon>Streptophyta</taxon>
        <taxon>Embryophyta</taxon>
        <taxon>Tracheophyta</taxon>
        <taxon>Spermatophyta</taxon>
        <taxon>Magnoliopsida</taxon>
        <taxon>eudicotyledons</taxon>
        <taxon>Gunneridae</taxon>
        <taxon>Pentapetalae</taxon>
        <taxon>asterids</taxon>
        <taxon>campanulids</taxon>
        <taxon>Asterales</taxon>
        <taxon>Asteraceae</taxon>
        <taxon>Carduoideae</taxon>
        <taxon>Cardueae</taxon>
        <taxon>Arctiinae</taxon>
        <taxon>Arctium</taxon>
    </lineage>
</organism>
<proteinExistence type="predicted"/>
<name>A0ACB8Z4I2_ARCLA</name>
<dbReference type="Proteomes" id="UP001055879">
    <property type="component" value="Linkage Group LG11"/>
</dbReference>
<reference evidence="2" key="1">
    <citation type="journal article" date="2022" name="Mol. Ecol. Resour.">
        <title>The genomes of chicory, endive, great burdock and yacon provide insights into Asteraceae palaeo-polyploidization history and plant inulin production.</title>
        <authorList>
            <person name="Fan W."/>
            <person name="Wang S."/>
            <person name="Wang H."/>
            <person name="Wang A."/>
            <person name="Jiang F."/>
            <person name="Liu H."/>
            <person name="Zhao H."/>
            <person name="Xu D."/>
            <person name="Zhang Y."/>
        </authorList>
    </citation>
    <scope>NUCLEOTIDE SEQUENCE [LARGE SCALE GENOMIC DNA]</scope>
    <source>
        <strain evidence="2">cv. Niubang</strain>
    </source>
</reference>
<sequence>MDVYYSKQAVAGIAAPRKRSVTALKDTAGSRDGTSQFCNRIGCCGRLNHTKGTKNKCLEKPKPFKSSFRSSSGKEVTAGSSKNSSSVKKSLLESEKKPSPKVETIPTESSSVSDESEIHELDASGSHKERKLKSRNTTASKTTEVSSSSTRIRKVSAPQITDFGIVGKNENGKNGLKSLKCNSISDGYRQKDPDSESNNCGKRSAVKKRFTQGESSSSGKGKRVGGISANEGHSRNWTACKTNGGSSVRTRRSMNVDPSAGSMKRLHGDNLSLVQSTNVIPEIETQLVWPSVESSVTESSLNGGHSTNNVSSTMVSVTSTDHHPVVRFVNHNGTRLYNIDGVADVLLALDRIEQDEELTYEQLLSLEANLFLGGLNFYDQHRDMRLDIDNMSYEELLVLEEKMGTVSTALSEDELSKCIRISIYESSQLEDGRMRCSWGADDSKCSICQEEFVKGDEIGRVGCGHGYHTPCINHWLRLKNWCPICKASPSSPA</sequence>
<accession>A0ACB8Z4I2</accession>
<gene>
    <name evidence="1" type="ORF">L6452_32273</name>
</gene>
<keyword evidence="2" id="KW-1185">Reference proteome</keyword>
<dbReference type="EMBL" id="CM042057">
    <property type="protein sequence ID" value="KAI3692457.1"/>
    <property type="molecule type" value="Genomic_DNA"/>
</dbReference>
<evidence type="ECO:0000313" key="2">
    <source>
        <dbReference type="Proteomes" id="UP001055879"/>
    </source>
</evidence>
<evidence type="ECO:0000313" key="1">
    <source>
        <dbReference type="EMBL" id="KAI3692457.1"/>
    </source>
</evidence>